<dbReference type="AlphaFoldDB" id="A0A9N7UZV1"/>
<evidence type="ECO:0000256" key="1">
    <source>
        <dbReference type="SAM" id="MobiDB-lite"/>
    </source>
</evidence>
<feature type="non-terminal residue" evidence="2">
    <location>
        <position position="1"/>
    </location>
</feature>
<feature type="region of interest" description="Disordered" evidence="1">
    <location>
        <begin position="155"/>
        <end position="195"/>
    </location>
</feature>
<feature type="compositionally biased region" description="Polar residues" evidence="1">
    <location>
        <begin position="162"/>
        <end position="171"/>
    </location>
</feature>
<feature type="compositionally biased region" description="Polar residues" evidence="1">
    <location>
        <begin position="182"/>
        <end position="195"/>
    </location>
</feature>
<feature type="region of interest" description="Disordered" evidence="1">
    <location>
        <begin position="347"/>
        <end position="366"/>
    </location>
</feature>
<proteinExistence type="predicted"/>
<evidence type="ECO:0000313" key="2">
    <source>
        <dbReference type="EMBL" id="CAB1439547.1"/>
    </source>
</evidence>
<accession>A0A9N7UZV1</accession>
<feature type="compositionally biased region" description="Basic and acidic residues" evidence="1">
    <location>
        <begin position="356"/>
        <end position="366"/>
    </location>
</feature>
<name>A0A9N7UZV1_PLEPL</name>
<reference evidence="2" key="1">
    <citation type="submission" date="2020-03" db="EMBL/GenBank/DDBJ databases">
        <authorList>
            <person name="Weist P."/>
        </authorList>
    </citation>
    <scope>NUCLEOTIDE SEQUENCE</scope>
</reference>
<keyword evidence="3" id="KW-1185">Reference proteome</keyword>
<organism evidence="2 3">
    <name type="scientific">Pleuronectes platessa</name>
    <name type="common">European plaice</name>
    <dbReference type="NCBI Taxonomy" id="8262"/>
    <lineage>
        <taxon>Eukaryota</taxon>
        <taxon>Metazoa</taxon>
        <taxon>Chordata</taxon>
        <taxon>Craniata</taxon>
        <taxon>Vertebrata</taxon>
        <taxon>Euteleostomi</taxon>
        <taxon>Actinopterygii</taxon>
        <taxon>Neopterygii</taxon>
        <taxon>Teleostei</taxon>
        <taxon>Neoteleostei</taxon>
        <taxon>Acanthomorphata</taxon>
        <taxon>Carangaria</taxon>
        <taxon>Pleuronectiformes</taxon>
        <taxon>Pleuronectoidei</taxon>
        <taxon>Pleuronectidae</taxon>
        <taxon>Pleuronectes</taxon>
    </lineage>
</organism>
<protein>
    <submittedName>
        <fullName evidence="2">Uncharacterized protein</fullName>
    </submittedName>
</protein>
<dbReference type="PANTHER" id="PTHR34488">
    <property type="entry name" value="SI:CH211-245H14.1-RELATED"/>
    <property type="match status" value="1"/>
</dbReference>
<gene>
    <name evidence="2" type="ORF">PLEPLA_LOCUS27330</name>
</gene>
<sequence>AVMGDLLKEIQIMSPEAAVFLKQAGLETDSDIQSLTREDLNELLPGAGDFKLRKNVFQMIQKSRPPNMPQKELGELQNDLATCAVMGDLLKEIHIKSPKAADVLKQAGFETDSDIQSLTREDLNELLPGAGDLRLRKDLFEMIQKSSLSKSLEILPNDNVDPLTNNNTRQLDPNAEKETTGRHQQGAQGDSNARTSPHYFQEVTVKYKMVVRGKTFGAHTQLMDQVKRAPKGDIRLLENSQDSQIIIVFCPITSRIESDVKAAMTGVPGDKPIILVKMHHVCAVMGDLLKEIQIMSPEAADALKQAGFETDSDIQSLTRQDLHELLPGRKDLRLRKNVFDTIHKSSQLTSSEDLPNDNKDPLKNNNKRKLDSIAEKGDSNAGTSPHYLQEVTVKYKMVVGGQTFGAHTQLMDQVKRVTKGDVRLLENSQDSQIIIVFCPITSRVESDVKAAMTGVPGDKPIILVKMHHSKRRRAICTKLSHIPSPYMTETKKHHRELPGPLRKV</sequence>
<evidence type="ECO:0000313" key="3">
    <source>
        <dbReference type="Proteomes" id="UP001153269"/>
    </source>
</evidence>
<dbReference type="EMBL" id="CADEAL010002301">
    <property type="protein sequence ID" value="CAB1439547.1"/>
    <property type="molecule type" value="Genomic_DNA"/>
</dbReference>
<dbReference type="PANTHER" id="PTHR34488:SF1">
    <property type="entry name" value="SI:CH211-245H14.1-RELATED"/>
    <property type="match status" value="1"/>
</dbReference>
<dbReference type="Proteomes" id="UP001153269">
    <property type="component" value="Unassembled WGS sequence"/>
</dbReference>
<comment type="caution">
    <text evidence="2">The sequence shown here is derived from an EMBL/GenBank/DDBJ whole genome shotgun (WGS) entry which is preliminary data.</text>
</comment>